<feature type="domain" description="DUF7674" evidence="1">
    <location>
        <begin position="7"/>
        <end position="114"/>
    </location>
</feature>
<dbReference type="InterPro" id="IPR056091">
    <property type="entry name" value="DUF7674"/>
</dbReference>
<sequence length="123" mass="14357">MGIEILINQFLMEFPEFNGCYKEHLEFNQEFLGHVFFGDEVSTYVGNLLFQNNDIEQIVKFFSFFEWMATQKNLYINQVLSTTILYNLGGNSDLLQKAESYMKPHTKYLSKEIEALHSGNLPL</sequence>
<dbReference type="Pfam" id="PF24722">
    <property type="entry name" value="DUF7674"/>
    <property type="match status" value="1"/>
</dbReference>
<name>A0ABW8HX98_9BACL</name>
<proteinExistence type="predicted"/>
<organism evidence="2 3">
    <name type="scientific">Paenibacillus illinoisensis</name>
    <dbReference type="NCBI Taxonomy" id="59845"/>
    <lineage>
        <taxon>Bacteria</taxon>
        <taxon>Bacillati</taxon>
        <taxon>Bacillota</taxon>
        <taxon>Bacilli</taxon>
        <taxon>Bacillales</taxon>
        <taxon>Paenibacillaceae</taxon>
        <taxon>Paenibacillus</taxon>
    </lineage>
</organism>
<accession>A0ABW8HX98</accession>
<dbReference type="Proteomes" id="UP001618531">
    <property type="component" value="Unassembled WGS sequence"/>
</dbReference>
<reference evidence="2 3" key="1">
    <citation type="submission" date="2024-11" db="EMBL/GenBank/DDBJ databases">
        <title>Identification and Characterization of a Novel Fosfomycin Bacillithiol Transferase FosB8 in Paenibacillus illinoisensis.</title>
        <authorList>
            <person name="Lu W."/>
        </authorList>
    </citation>
    <scope>NUCLEOTIDE SEQUENCE [LARGE SCALE GENOMIC DNA]</scope>
    <source>
        <strain evidence="2 3">WP77</strain>
    </source>
</reference>
<evidence type="ECO:0000313" key="3">
    <source>
        <dbReference type="Proteomes" id="UP001618531"/>
    </source>
</evidence>
<gene>
    <name evidence="2" type="ORF">ACINKY_18860</name>
</gene>
<keyword evidence="3" id="KW-1185">Reference proteome</keyword>
<evidence type="ECO:0000259" key="1">
    <source>
        <dbReference type="Pfam" id="PF24722"/>
    </source>
</evidence>
<evidence type="ECO:0000313" key="2">
    <source>
        <dbReference type="EMBL" id="MFK0524259.1"/>
    </source>
</evidence>
<comment type="caution">
    <text evidence="2">The sequence shown here is derived from an EMBL/GenBank/DDBJ whole genome shotgun (WGS) entry which is preliminary data.</text>
</comment>
<dbReference type="EMBL" id="JBIYSL010000004">
    <property type="protein sequence ID" value="MFK0524259.1"/>
    <property type="molecule type" value="Genomic_DNA"/>
</dbReference>
<dbReference type="RefSeq" id="WP_402876694.1">
    <property type="nucleotide sequence ID" value="NZ_JBIYSL010000004.1"/>
</dbReference>
<protein>
    <recommendedName>
        <fullName evidence="1">DUF7674 domain-containing protein</fullName>
    </recommendedName>
</protein>